<organism evidence="1 2">
    <name type="scientific">Crucibulum laeve</name>
    <dbReference type="NCBI Taxonomy" id="68775"/>
    <lineage>
        <taxon>Eukaryota</taxon>
        <taxon>Fungi</taxon>
        <taxon>Dikarya</taxon>
        <taxon>Basidiomycota</taxon>
        <taxon>Agaricomycotina</taxon>
        <taxon>Agaricomycetes</taxon>
        <taxon>Agaricomycetidae</taxon>
        <taxon>Agaricales</taxon>
        <taxon>Agaricineae</taxon>
        <taxon>Nidulariaceae</taxon>
        <taxon>Crucibulum</taxon>
    </lineage>
</organism>
<protein>
    <submittedName>
        <fullName evidence="1">Uncharacterized protein</fullName>
    </submittedName>
</protein>
<dbReference type="EMBL" id="ML214002">
    <property type="protein sequence ID" value="TFK31037.1"/>
    <property type="molecule type" value="Genomic_DNA"/>
</dbReference>
<dbReference type="OrthoDB" id="406156at2759"/>
<dbReference type="STRING" id="68775.A0A5C3LDY1"/>
<dbReference type="Proteomes" id="UP000308652">
    <property type="component" value="Unassembled WGS sequence"/>
</dbReference>
<dbReference type="AlphaFoldDB" id="A0A5C3LDY1"/>
<accession>A0A5C3LDY1</accession>
<gene>
    <name evidence="1" type="ORF">BDQ12DRAFT_729977</name>
</gene>
<sequence>MPAAPHYVPEPETKVALDYAELAIIDLAKANTVEDRKQLAVQAVDAVERQEYTIAQAERVFDVADIPFSGVSEEKKTRVRWKDERNRFIREL</sequence>
<evidence type="ECO:0000313" key="2">
    <source>
        <dbReference type="Proteomes" id="UP000308652"/>
    </source>
</evidence>
<name>A0A5C3LDY1_9AGAR</name>
<keyword evidence="2" id="KW-1185">Reference proteome</keyword>
<reference evidence="1 2" key="1">
    <citation type="journal article" date="2019" name="Nat. Ecol. Evol.">
        <title>Megaphylogeny resolves global patterns of mushroom evolution.</title>
        <authorList>
            <person name="Varga T."/>
            <person name="Krizsan K."/>
            <person name="Foldi C."/>
            <person name="Dima B."/>
            <person name="Sanchez-Garcia M."/>
            <person name="Sanchez-Ramirez S."/>
            <person name="Szollosi G.J."/>
            <person name="Szarkandi J.G."/>
            <person name="Papp V."/>
            <person name="Albert L."/>
            <person name="Andreopoulos W."/>
            <person name="Angelini C."/>
            <person name="Antonin V."/>
            <person name="Barry K.W."/>
            <person name="Bougher N.L."/>
            <person name="Buchanan P."/>
            <person name="Buyck B."/>
            <person name="Bense V."/>
            <person name="Catcheside P."/>
            <person name="Chovatia M."/>
            <person name="Cooper J."/>
            <person name="Damon W."/>
            <person name="Desjardin D."/>
            <person name="Finy P."/>
            <person name="Geml J."/>
            <person name="Haridas S."/>
            <person name="Hughes K."/>
            <person name="Justo A."/>
            <person name="Karasinski D."/>
            <person name="Kautmanova I."/>
            <person name="Kiss B."/>
            <person name="Kocsube S."/>
            <person name="Kotiranta H."/>
            <person name="LaButti K.M."/>
            <person name="Lechner B.E."/>
            <person name="Liimatainen K."/>
            <person name="Lipzen A."/>
            <person name="Lukacs Z."/>
            <person name="Mihaltcheva S."/>
            <person name="Morgado L.N."/>
            <person name="Niskanen T."/>
            <person name="Noordeloos M.E."/>
            <person name="Ohm R.A."/>
            <person name="Ortiz-Santana B."/>
            <person name="Ovrebo C."/>
            <person name="Racz N."/>
            <person name="Riley R."/>
            <person name="Savchenko A."/>
            <person name="Shiryaev A."/>
            <person name="Soop K."/>
            <person name="Spirin V."/>
            <person name="Szebenyi C."/>
            <person name="Tomsovsky M."/>
            <person name="Tulloss R.E."/>
            <person name="Uehling J."/>
            <person name="Grigoriev I.V."/>
            <person name="Vagvolgyi C."/>
            <person name="Papp T."/>
            <person name="Martin F.M."/>
            <person name="Miettinen O."/>
            <person name="Hibbett D.S."/>
            <person name="Nagy L.G."/>
        </authorList>
    </citation>
    <scope>NUCLEOTIDE SEQUENCE [LARGE SCALE GENOMIC DNA]</scope>
    <source>
        <strain evidence="1 2">CBS 166.37</strain>
    </source>
</reference>
<evidence type="ECO:0000313" key="1">
    <source>
        <dbReference type="EMBL" id="TFK31037.1"/>
    </source>
</evidence>
<proteinExistence type="predicted"/>